<evidence type="ECO:0000313" key="9">
    <source>
        <dbReference type="Proteomes" id="UP000253727"/>
    </source>
</evidence>
<reference evidence="8 9" key="1">
    <citation type="submission" date="2018-04" db="EMBL/GenBank/DDBJ databases">
        <title>Altererythrobacter sp. HME9302 genome sequencing and assembly.</title>
        <authorList>
            <person name="Kang H."/>
            <person name="Kim H."/>
            <person name="Joh K."/>
        </authorList>
    </citation>
    <scope>NUCLEOTIDE SEQUENCE [LARGE SCALE GENOMIC DNA]</scope>
    <source>
        <strain evidence="8 9">HME9302</strain>
    </source>
</reference>
<keyword evidence="3 6" id="KW-1133">Transmembrane helix</keyword>
<comment type="caution">
    <text evidence="8">The sequence shown here is derived from an EMBL/GenBank/DDBJ whole genome shotgun (WGS) entry which is preliminary data.</text>
</comment>
<dbReference type="GO" id="GO:0009306">
    <property type="term" value="P:protein secretion"/>
    <property type="evidence" value="ECO:0007669"/>
    <property type="project" value="InterPro"/>
</dbReference>
<dbReference type="OrthoDB" id="7784409at2"/>
<feature type="compositionally biased region" description="Basic and acidic residues" evidence="5">
    <location>
        <begin position="1"/>
        <end position="12"/>
    </location>
</feature>
<feature type="domain" description="Translocation and assembly module TamB C-terminal" evidence="7">
    <location>
        <begin position="1067"/>
        <end position="1394"/>
    </location>
</feature>
<feature type="compositionally biased region" description="Low complexity" evidence="5">
    <location>
        <begin position="17"/>
        <end position="26"/>
    </location>
</feature>
<comment type="subcellular location">
    <subcellularLocation>
        <location evidence="1">Membrane</location>
        <topology evidence="1">Single-pass membrane protein</topology>
    </subcellularLocation>
</comment>
<feature type="transmembrane region" description="Helical" evidence="6">
    <location>
        <begin position="37"/>
        <end position="59"/>
    </location>
</feature>
<evidence type="ECO:0000256" key="5">
    <source>
        <dbReference type="SAM" id="MobiDB-lite"/>
    </source>
</evidence>
<keyword evidence="9" id="KW-1185">Reference proteome</keyword>
<evidence type="ECO:0000256" key="4">
    <source>
        <dbReference type="ARBA" id="ARBA00023136"/>
    </source>
</evidence>
<protein>
    <recommendedName>
        <fullName evidence="7">Translocation and assembly module TamB C-terminal domain-containing protein</fullName>
    </recommendedName>
</protein>
<accession>A0A369Q355</accession>
<proteinExistence type="predicted"/>
<name>A0A369Q355_9SPHN</name>
<dbReference type="GO" id="GO:0005886">
    <property type="term" value="C:plasma membrane"/>
    <property type="evidence" value="ECO:0007669"/>
    <property type="project" value="InterPro"/>
</dbReference>
<dbReference type="PANTHER" id="PTHR36985:SF1">
    <property type="entry name" value="TRANSLOCATION AND ASSEMBLY MODULE SUBUNIT TAMB"/>
    <property type="match status" value="1"/>
</dbReference>
<gene>
    <name evidence="8" type="ORF">HME9302_00508</name>
</gene>
<keyword evidence="2 6" id="KW-0812">Transmembrane</keyword>
<sequence>MADLDLAERPVDDAAEPDAPATDAARQAGGESIGGTILKWAGGLLAALLLLLGVGYVVFQGPIGQRFVADQIAKLEPGSGLRVEVGRIEGNVLTRATLHDVVLSDTQGVFMTIPEAELDWRPLGWLSDRLDIRELIVKRAELIRLPELNEGDPDAPILPDFDIRVGRLVVEDMALAAGIVGAERRALNLTSEVDVTGGRLVLDLNGRFDSGDTLLAKIDSRPDDGVFDIDVDLNAPGGGAVAAMLGLKGDTRLDVKGVGNFDLWRGHLLASRDGQRLGAFRLTNRDGRYGIVGQARPGDYLNGLAADALGQTVSLAAYGTLEESMLDGRATIIGRGIRGHASGALDLADNLARTVQFQARLTDPNLFGADVRLEDARVKGTANGAFRSLSIDHHLTVGRLVSGSTVATGLTQNGRARYDGARWMVPLDLTAGRVQTGNDLLDPRLVDGTLRGELLYTGTQVLIDAADVNFPGASARLSLDGDLRSKVFRITGPVAVNGLQFDKIGLVNAGARIDYRTGAGPWTLKADVDGRIPRVTNETLANLAGPDIRFAGGVTLGGAQSLQFRGVTADAAKLSLTMDGRITDGRTSIAGRGRHVDYGPFTVEGALTDAGPEAVLVFADPLPDAGLRDVRVALTPSVDGFDIETTGDSMLGTFEGSLGLFSPRGGPTRIAVNSLTVANTQVTGALTLGKGGATGELVLANGGLDGTIMLAERGGGQGFDIDLVADNARFGGATPLVIRRGTVDASGLLVDGNSTIEGSGYLQGVSYGGLFIGRLAAEAQLRNGSGTVTAALAGRRGSRFNLQLAANVTPERAAIAAKGNYAGKPITLPRRAVLLRQDDGGFLLEPTQISYGGGIAIASGEFGGDDLALDLRLDDLPLSLVDIAVSNAGLGGTISGNASFSLSQTGLPIGDATVRVAGLTRSGLVLSSRPVDVALVMKLTERELEGRAVINDGTTQNGRFQGRVAGLPPSGKLLDRLQAGDLFGQLRYRGPAQALWRLAAVDAFDLTGPLSVAADITGSLAEPEVRGSLKTDNLRLRSSISGTNIREIKGRGTFRGSRLRIARFTGVGPNGGTVTGSGTVDLSNLGRRGPGIDIRVAAKNARVLNARGLSATITGPLRIVSNGIGGTIAGRLSINRASWRLSNSEDLDAIPRIDTRQINLPLDSAPARTPRGSWRYLIDAVANDRVDVDGMGLDSEWSADILLRGTTSDPRIGGQAQVVRGDYTFAGTRFELTRGRIDFDERVPIDPRLDIRAETQQNNLDVTVAVTGNSQRPEISFTSEPPLAEEELLAQLLFGGSITELSATDALQLGAAVASLNGGGGMDPINRLRSAIGLDRLRIVAADPALGRGTGVALGKNFGRRFYVEIITDGRGYSATETEFRVTSWLSILATISTIGRESIGAEVSKDY</sequence>
<organism evidence="8 9">
    <name type="scientific">Alteripontixanthobacter maritimus</name>
    <dbReference type="NCBI Taxonomy" id="2161824"/>
    <lineage>
        <taxon>Bacteria</taxon>
        <taxon>Pseudomonadati</taxon>
        <taxon>Pseudomonadota</taxon>
        <taxon>Alphaproteobacteria</taxon>
        <taxon>Sphingomonadales</taxon>
        <taxon>Erythrobacteraceae</taxon>
        <taxon>Alteripontixanthobacter</taxon>
    </lineage>
</organism>
<evidence type="ECO:0000256" key="6">
    <source>
        <dbReference type="SAM" id="Phobius"/>
    </source>
</evidence>
<evidence type="ECO:0000256" key="2">
    <source>
        <dbReference type="ARBA" id="ARBA00022692"/>
    </source>
</evidence>
<evidence type="ECO:0000313" key="8">
    <source>
        <dbReference type="EMBL" id="RDC59321.1"/>
    </source>
</evidence>
<dbReference type="PANTHER" id="PTHR36985">
    <property type="entry name" value="TRANSLOCATION AND ASSEMBLY MODULE SUBUNIT TAMB"/>
    <property type="match status" value="1"/>
</dbReference>
<evidence type="ECO:0000256" key="3">
    <source>
        <dbReference type="ARBA" id="ARBA00022989"/>
    </source>
</evidence>
<feature type="region of interest" description="Disordered" evidence="5">
    <location>
        <begin position="1"/>
        <end position="27"/>
    </location>
</feature>
<keyword evidence="4 6" id="KW-0472">Membrane</keyword>
<evidence type="ECO:0000256" key="1">
    <source>
        <dbReference type="ARBA" id="ARBA00004167"/>
    </source>
</evidence>
<dbReference type="Pfam" id="PF04357">
    <property type="entry name" value="TamB"/>
    <property type="match status" value="1"/>
</dbReference>
<dbReference type="Proteomes" id="UP000253727">
    <property type="component" value="Unassembled WGS sequence"/>
</dbReference>
<dbReference type="EMBL" id="QBKA01000002">
    <property type="protein sequence ID" value="RDC59321.1"/>
    <property type="molecule type" value="Genomic_DNA"/>
</dbReference>
<dbReference type="RefSeq" id="WP_115365695.1">
    <property type="nucleotide sequence ID" value="NZ_QBKA01000002.1"/>
</dbReference>
<dbReference type="InterPro" id="IPR007452">
    <property type="entry name" value="TamB_C"/>
</dbReference>
<evidence type="ECO:0000259" key="7">
    <source>
        <dbReference type="Pfam" id="PF04357"/>
    </source>
</evidence>